<feature type="transmembrane region" description="Helical" evidence="1">
    <location>
        <begin position="7"/>
        <end position="26"/>
    </location>
</feature>
<name>A0A4R5F916_9FLAO</name>
<evidence type="ECO:0000313" key="3">
    <source>
        <dbReference type="Proteomes" id="UP000294814"/>
    </source>
</evidence>
<sequence length="65" mass="7579">MNKLFDLRFVIGLFFLIIGLLLIGYSFLSDATEYKKEVNLYCGLLFSSFALLMFMLKQKNKDDEV</sequence>
<dbReference type="RefSeq" id="WP_131915772.1">
    <property type="nucleotide sequence ID" value="NZ_SMLG01000004.1"/>
</dbReference>
<dbReference type="AlphaFoldDB" id="A0A4R5F916"/>
<keyword evidence="1" id="KW-0472">Membrane</keyword>
<evidence type="ECO:0000313" key="2">
    <source>
        <dbReference type="EMBL" id="TDE44875.1"/>
    </source>
</evidence>
<evidence type="ECO:0000256" key="1">
    <source>
        <dbReference type="SAM" id="Phobius"/>
    </source>
</evidence>
<accession>A0A4R5F916</accession>
<keyword evidence="1" id="KW-1133">Transmembrane helix</keyword>
<gene>
    <name evidence="2" type="ORF">E0I26_06970</name>
</gene>
<feature type="transmembrane region" description="Helical" evidence="1">
    <location>
        <begin position="38"/>
        <end position="56"/>
    </location>
</feature>
<organism evidence="2 3">
    <name type="scientific">Flavobacterium rhamnosiphilum</name>
    <dbReference type="NCBI Taxonomy" id="2541724"/>
    <lineage>
        <taxon>Bacteria</taxon>
        <taxon>Pseudomonadati</taxon>
        <taxon>Bacteroidota</taxon>
        <taxon>Flavobacteriia</taxon>
        <taxon>Flavobacteriales</taxon>
        <taxon>Flavobacteriaceae</taxon>
        <taxon>Flavobacterium</taxon>
    </lineage>
</organism>
<protein>
    <submittedName>
        <fullName evidence="2">Uncharacterized protein</fullName>
    </submittedName>
</protein>
<keyword evidence="3" id="KW-1185">Reference proteome</keyword>
<proteinExistence type="predicted"/>
<dbReference type="EMBL" id="SMLG01000004">
    <property type="protein sequence ID" value="TDE44875.1"/>
    <property type="molecule type" value="Genomic_DNA"/>
</dbReference>
<keyword evidence="1" id="KW-0812">Transmembrane</keyword>
<comment type="caution">
    <text evidence="2">The sequence shown here is derived from an EMBL/GenBank/DDBJ whole genome shotgun (WGS) entry which is preliminary data.</text>
</comment>
<reference evidence="2 3" key="1">
    <citation type="submission" date="2019-03" db="EMBL/GenBank/DDBJ databases">
        <title>Novel species of Flavobacterium.</title>
        <authorList>
            <person name="Liu Q."/>
            <person name="Xin Y.-H."/>
        </authorList>
    </citation>
    <scope>NUCLEOTIDE SEQUENCE [LARGE SCALE GENOMIC DNA]</scope>
    <source>
        <strain evidence="2 3">LB3P52</strain>
    </source>
</reference>
<dbReference type="Proteomes" id="UP000294814">
    <property type="component" value="Unassembled WGS sequence"/>
</dbReference>